<feature type="binding site" evidence="6">
    <location>
        <position position="494"/>
    </location>
    <ligand>
        <name>Ca(2+)</name>
        <dbReference type="ChEBI" id="CHEBI:29108"/>
    </ligand>
</feature>
<feature type="binding site" evidence="6">
    <location>
        <position position="362"/>
    </location>
    <ligand>
        <name>Ca(2+)</name>
        <dbReference type="ChEBI" id="CHEBI:29108"/>
    </ligand>
</feature>
<reference evidence="8 9" key="1">
    <citation type="submission" date="2023-06" db="EMBL/GenBank/DDBJ databases">
        <title>Identification and characterization of antibiotic-resistant Gram-negative bacteria.</title>
        <authorList>
            <person name="Cho G.-S."/>
            <person name="Lee J."/>
            <person name="Tai E."/>
            <person name="Jeong S."/>
            <person name="Kim I."/>
            <person name="Kim B.-E."/>
            <person name="Jeong M.-I."/>
            <person name="Oh K.-K."/>
            <person name="Franz C.M.A.P."/>
        </authorList>
    </citation>
    <scope>NUCLEOTIDE SEQUENCE [LARGE SCALE GENOMIC DNA]</scope>
    <source>
        <strain evidence="8 9">V106_12</strain>
    </source>
</reference>
<feature type="binding site" evidence="6">
    <location>
        <position position="178"/>
    </location>
    <ligand>
        <name>Ca(2+)</name>
        <dbReference type="ChEBI" id="CHEBI:29108"/>
    </ligand>
</feature>
<dbReference type="PANTHER" id="PTHR34218">
    <property type="entry name" value="PEPTIDASE S45 PENICILLIN AMIDASE"/>
    <property type="match status" value="1"/>
</dbReference>
<organism evidence="8 9">
    <name type="scientific">Lelliottia wanjuensis</name>
    <dbReference type="NCBI Taxonomy" id="3050585"/>
    <lineage>
        <taxon>Bacteria</taxon>
        <taxon>Pseudomonadati</taxon>
        <taxon>Pseudomonadota</taxon>
        <taxon>Gammaproteobacteria</taxon>
        <taxon>Enterobacterales</taxon>
        <taxon>Enterobacteriaceae</taxon>
        <taxon>Lelliottia</taxon>
    </lineage>
</organism>
<dbReference type="AlphaFoldDB" id="A0AAP4FWD3"/>
<evidence type="ECO:0000256" key="4">
    <source>
        <dbReference type="ARBA" id="ARBA00038735"/>
    </source>
</evidence>
<feature type="chain" id="PRO_5043000838" evidence="7">
    <location>
        <begin position="27"/>
        <end position="853"/>
    </location>
</feature>
<comment type="similarity">
    <text evidence="1">Belongs to the peptidase S45 family.</text>
</comment>
<evidence type="ECO:0000313" key="9">
    <source>
        <dbReference type="Proteomes" id="UP001223214"/>
    </source>
</evidence>
<keyword evidence="6" id="KW-0106">Calcium</keyword>
<evidence type="ECO:0000256" key="7">
    <source>
        <dbReference type="SAM" id="SignalP"/>
    </source>
</evidence>
<keyword evidence="9" id="KW-1185">Reference proteome</keyword>
<evidence type="ECO:0000256" key="3">
    <source>
        <dbReference type="ARBA" id="ARBA00023145"/>
    </source>
</evidence>
<dbReference type="Gene3D" id="1.10.1400.10">
    <property type="match status" value="1"/>
</dbReference>
<feature type="binding site" evidence="6">
    <location>
        <position position="541"/>
    </location>
    <ligand>
        <name>Ca(2+)</name>
        <dbReference type="ChEBI" id="CHEBI:29108"/>
    </ligand>
</feature>
<evidence type="ECO:0000256" key="6">
    <source>
        <dbReference type="PIRSR" id="PIRSR001227-2"/>
    </source>
</evidence>
<dbReference type="PIRSF" id="PIRSF001227">
    <property type="entry name" value="Pen_acylase"/>
    <property type="match status" value="1"/>
</dbReference>
<dbReference type="InterPro" id="IPR002692">
    <property type="entry name" value="S45"/>
</dbReference>
<keyword evidence="6" id="KW-0479">Metal-binding</keyword>
<dbReference type="InterPro" id="IPR023343">
    <property type="entry name" value="Penicillin_amidase_dom1"/>
</dbReference>
<keyword evidence="2 8" id="KW-0378">Hydrolase</keyword>
<dbReference type="InterPro" id="IPR014395">
    <property type="entry name" value="Pen/GL7ACA/AHL_acylase"/>
</dbReference>
<dbReference type="SUPFAM" id="SSF56235">
    <property type="entry name" value="N-terminal nucleophile aminohydrolases (Ntn hydrolases)"/>
    <property type="match status" value="1"/>
</dbReference>
<evidence type="ECO:0000313" key="8">
    <source>
        <dbReference type="EMBL" id="MDK9362857.1"/>
    </source>
</evidence>
<dbReference type="Pfam" id="PF01804">
    <property type="entry name" value="Penicil_amidase"/>
    <property type="match status" value="1"/>
</dbReference>
<dbReference type="InterPro" id="IPR043147">
    <property type="entry name" value="Penicillin_amidase_A-knob"/>
</dbReference>
<dbReference type="CDD" id="cd03748">
    <property type="entry name" value="Ntn_PGA"/>
    <property type="match status" value="1"/>
</dbReference>
<dbReference type="RefSeq" id="WP_285148187.1">
    <property type="nucleotide sequence ID" value="NZ_JASSOM010000045.1"/>
</dbReference>
<protein>
    <submittedName>
        <fullName evidence="8">Penicillin G acylase</fullName>
        <ecNumber evidence="8">3.5.1.11</ecNumber>
    </submittedName>
</protein>
<keyword evidence="7" id="KW-0732">Signal</keyword>
<feature type="binding site" evidence="6">
    <location>
        <position position="364"/>
    </location>
    <ligand>
        <name>Ca(2+)</name>
        <dbReference type="ChEBI" id="CHEBI:29108"/>
    </ligand>
</feature>
<dbReference type="EMBL" id="JASSOM010000045">
    <property type="protein sequence ID" value="MDK9362857.1"/>
    <property type="molecule type" value="Genomic_DNA"/>
</dbReference>
<feature type="signal peptide" evidence="7">
    <location>
        <begin position="1"/>
        <end position="26"/>
    </location>
</feature>
<sequence>MKNTNRMIVNCVVASLTLSWSIAALATTALTEVKIVRDNYGMPHIYADDTYRLFYGYGYVVAQDRLFQMEMARRSTQGTVSEVLGKSFVSFDKDIRQNYWPASIHAQIAALSADDKAILQGYADGMNAWIDKVNADPGKLMPAQFAEFGFKPGHWQPFDVAMVFVGTMANRFSDSTSEIDNLALLTALKDKYGAQKGMGVFNQLKWLVNPAAPTTISAQESHYPLSFDLKNTQTAALLPRYDLPAPMFDRPAKGNDGALLALTAGQNREAIAEQFAHSGANGLAGYPTTSNMWVIGKKKAQDAKAIMVNGPQFGWYAPAYTYGIGLHGAGYDVTGNTPFAYPGLVFGHNGHISWGATAGFGDDVDIFAEQISDQKPGEYLHNGEWVKMLSRQETIAVKDGQPETFTVWRTLHGNVIKTDPATHTAYAKARAWDGKEVASLLAWTHQMKAKDWPSWTAQAAKQALTINWYYADVDGNIGYVHGGAYPKRQPGHDPRLPVPGTGKWDWQGLLSFDLNPKVYNPQSGYIANWNNSPQKDYPASDLFAFLWGGADRVTEITQLIDKQPTLTHEQAWDLIQKTSRQDLNLRLFLPTLQKATASLPESDPRLQLVRSLASWDGQNVMSEDGKTYQQPGSAILNAWLTSMLKRTVVAAVPAPFNTWYSASGYETTQDGPTGSLNISVGAKILFEALEGEKSAIPQEVDLFAGQSQQAVVLDALQDAWQTLSTRYGTDINTWNTPAMALTFRANNFFGVPQAAAKEARHQAEYQNRGTENDMIVFSPTSGKSPVLAWDVVAPGQSGFVAPDGTPDKHYDDQLKMYETFGRKPLWLTPQEVSANQESQEILQVTVSDPHYVR</sequence>
<dbReference type="InterPro" id="IPR033813">
    <property type="entry name" value="PGA_C"/>
</dbReference>
<dbReference type="Gene3D" id="1.10.439.10">
    <property type="entry name" value="Penicillin Amidohydrolase, domain 1"/>
    <property type="match status" value="1"/>
</dbReference>
<comment type="caution">
    <text evidence="8">The sequence shown here is derived from an EMBL/GenBank/DDBJ whole genome shotgun (WGS) entry which is preliminary data.</text>
</comment>
<proteinExistence type="inferred from homology"/>
<evidence type="ECO:0000256" key="1">
    <source>
        <dbReference type="ARBA" id="ARBA00006586"/>
    </source>
</evidence>
<feature type="binding site" evidence="6">
    <location>
        <position position="365"/>
    </location>
    <ligand>
        <name>Ca(2+)</name>
        <dbReference type="ChEBI" id="CHEBI:29108"/>
    </ligand>
</feature>
<dbReference type="Gene3D" id="2.30.120.10">
    <property type="match status" value="1"/>
</dbReference>
<comment type="cofactor">
    <cofactor evidence="6">
        <name>Ca(2+)</name>
        <dbReference type="ChEBI" id="CHEBI:29108"/>
    </cofactor>
    <text evidence="6">Binds 1 Ca(2+) ion per dimer.</text>
</comment>
<dbReference type="GO" id="GO:0008953">
    <property type="term" value="F:penicillin amidase activity"/>
    <property type="evidence" value="ECO:0007669"/>
    <property type="project" value="UniProtKB-EC"/>
</dbReference>
<evidence type="ECO:0000256" key="5">
    <source>
        <dbReference type="PIRSR" id="PIRSR001227-1"/>
    </source>
</evidence>
<dbReference type="InterPro" id="IPR043146">
    <property type="entry name" value="Penicillin_amidase_N_B-knob"/>
</dbReference>
<dbReference type="EC" id="3.5.1.11" evidence="8"/>
<comment type="subunit">
    <text evidence="4">Heterodimer of an alpha subunit and a beta subunit processed from the same precursor.</text>
</comment>
<accession>A0AAP4FWD3</accession>
<dbReference type="GO" id="GO:0017000">
    <property type="term" value="P:antibiotic biosynthetic process"/>
    <property type="evidence" value="ECO:0007669"/>
    <property type="project" value="InterPro"/>
</dbReference>
<evidence type="ECO:0000256" key="2">
    <source>
        <dbReference type="ARBA" id="ARBA00022801"/>
    </source>
</evidence>
<feature type="active site" description="Nucleophile" evidence="5">
    <location>
        <position position="290"/>
    </location>
</feature>
<dbReference type="Gene3D" id="1.10.287.150">
    <property type="match status" value="1"/>
</dbReference>
<dbReference type="PANTHER" id="PTHR34218:SF4">
    <property type="entry name" value="ACYL-HOMOSERINE LACTONE ACYLASE QUIP"/>
    <property type="match status" value="1"/>
</dbReference>
<dbReference type="GO" id="GO:0046872">
    <property type="term" value="F:metal ion binding"/>
    <property type="evidence" value="ECO:0007669"/>
    <property type="project" value="UniProtKB-KW"/>
</dbReference>
<gene>
    <name evidence="8" type="ORF">QQF32_06585</name>
</gene>
<dbReference type="Gene3D" id="3.60.20.10">
    <property type="entry name" value="Glutamine Phosphoribosylpyrophosphate, subunit 1, domain 1"/>
    <property type="match status" value="1"/>
</dbReference>
<dbReference type="InterPro" id="IPR029055">
    <property type="entry name" value="Ntn_hydrolases_N"/>
</dbReference>
<dbReference type="Proteomes" id="UP001223214">
    <property type="component" value="Unassembled WGS sequence"/>
</dbReference>
<keyword evidence="3" id="KW-0865">Zymogen</keyword>
<name>A0AAP4FWD3_9ENTR</name>